<dbReference type="AlphaFoldDB" id="A0AA88IXV3"/>
<reference evidence="12" key="1">
    <citation type="submission" date="2023-07" db="EMBL/GenBank/DDBJ databases">
        <title>draft genome sequence of fig (Ficus carica).</title>
        <authorList>
            <person name="Takahashi T."/>
            <person name="Nishimura K."/>
        </authorList>
    </citation>
    <scope>NUCLEOTIDE SEQUENCE</scope>
</reference>
<comment type="subcellular location">
    <subcellularLocation>
        <location evidence="2">Cytoplasm</location>
    </subcellularLocation>
    <subcellularLocation>
        <location evidence="1">Nucleus</location>
    </subcellularLocation>
</comment>
<gene>
    <name evidence="12" type="ORF">TIFTF001_026174</name>
</gene>
<evidence type="ECO:0000256" key="4">
    <source>
        <dbReference type="ARBA" id="ARBA00022499"/>
    </source>
</evidence>
<keyword evidence="8" id="KW-0804">Transcription</keyword>
<accession>A0AA88IXV3</accession>
<keyword evidence="6" id="KW-0832">Ubl conjugation</keyword>
<feature type="domain" description="Zinc-finger" evidence="11">
    <location>
        <begin position="16"/>
        <end position="112"/>
    </location>
</feature>
<dbReference type="Proteomes" id="UP001187192">
    <property type="component" value="Unassembled WGS sequence"/>
</dbReference>
<keyword evidence="4" id="KW-1017">Isopeptide bond</keyword>
<dbReference type="EMBL" id="BTGU01000068">
    <property type="protein sequence ID" value="GMN57066.1"/>
    <property type="molecule type" value="Genomic_DNA"/>
</dbReference>
<feature type="compositionally biased region" description="Polar residues" evidence="10">
    <location>
        <begin position="142"/>
        <end position="159"/>
    </location>
</feature>
<name>A0AA88IXV3_FICCA</name>
<evidence type="ECO:0000256" key="8">
    <source>
        <dbReference type="ARBA" id="ARBA00023163"/>
    </source>
</evidence>
<dbReference type="InterPro" id="IPR018866">
    <property type="entry name" value="Znf-4CXXC_R1"/>
</dbReference>
<evidence type="ECO:0000256" key="6">
    <source>
        <dbReference type="ARBA" id="ARBA00022843"/>
    </source>
</evidence>
<evidence type="ECO:0000256" key="3">
    <source>
        <dbReference type="ARBA" id="ARBA00022490"/>
    </source>
</evidence>
<evidence type="ECO:0000313" key="13">
    <source>
        <dbReference type="Proteomes" id="UP001187192"/>
    </source>
</evidence>
<evidence type="ECO:0000259" key="11">
    <source>
        <dbReference type="Pfam" id="PF10497"/>
    </source>
</evidence>
<keyword evidence="7" id="KW-0805">Transcription regulation</keyword>
<comment type="caution">
    <text evidence="12">The sequence shown here is derived from an EMBL/GenBank/DDBJ whole genome shotgun (WGS) entry which is preliminary data.</text>
</comment>
<keyword evidence="3" id="KW-0963">Cytoplasm</keyword>
<feature type="region of interest" description="Disordered" evidence="10">
    <location>
        <begin position="131"/>
        <end position="187"/>
    </location>
</feature>
<proteinExistence type="predicted"/>
<keyword evidence="9" id="KW-0539">Nucleus</keyword>
<dbReference type="PANTHER" id="PTHR31169">
    <property type="entry name" value="OS05G0300700 PROTEIN"/>
    <property type="match status" value="1"/>
</dbReference>
<keyword evidence="5" id="KW-0597">Phosphoprotein</keyword>
<evidence type="ECO:0000256" key="2">
    <source>
        <dbReference type="ARBA" id="ARBA00004496"/>
    </source>
</evidence>
<dbReference type="PANTHER" id="PTHR31169:SF8">
    <property type="entry name" value="ZINC-FINGER DOMAIN OF MONOAMINE-OXIDASE A REPRESSOR R1 PROTEIN"/>
    <property type="match status" value="1"/>
</dbReference>
<sequence>MPGSPSKNNGSAKSKKKKPKFCHQCHQRTKDFMVWCKNEEGGTCSLLYCRQCLFKRYGEKAEEVALLDDWTCPRCRGICNCCVCRKKQDRKSTDVLIHGDKATGFSSDLEMLQVKGPERVSLEMDLQKTQVASDKGEESFVYESTDSKSNPKPTNSTSVSDDKKTEEGLEAIGDAKKNDDGGQQHRKALGVVWL</sequence>
<dbReference type="Pfam" id="PF10497">
    <property type="entry name" value="zf-4CXXC_R1"/>
    <property type="match status" value="1"/>
</dbReference>
<dbReference type="InterPro" id="IPR040221">
    <property type="entry name" value="CDCA7/CDA7L"/>
</dbReference>
<organism evidence="12 13">
    <name type="scientific">Ficus carica</name>
    <name type="common">Common fig</name>
    <dbReference type="NCBI Taxonomy" id="3494"/>
    <lineage>
        <taxon>Eukaryota</taxon>
        <taxon>Viridiplantae</taxon>
        <taxon>Streptophyta</taxon>
        <taxon>Embryophyta</taxon>
        <taxon>Tracheophyta</taxon>
        <taxon>Spermatophyta</taxon>
        <taxon>Magnoliopsida</taxon>
        <taxon>eudicotyledons</taxon>
        <taxon>Gunneridae</taxon>
        <taxon>Pentapetalae</taxon>
        <taxon>rosids</taxon>
        <taxon>fabids</taxon>
        <taxon>Rosales</taxon>
        <taxon>Moraceae</taxon>
        <taxon>Ficeae</taxon>
        <taxon>Ficus</taxon>
    </lineage>
</organism>
<evidence type="ECO:0000256" key="10">
    <source>
        <dbReference type="SAM" id="MobiDB-lite"/>
    </source>
</evidence>
<feature type="compositionally biased region" description="Basic and acidic residues" evidence="10">
    <location>
        <begin position="160"/>
        <end position="183"/>
    </location>
</feature>
<dbReference type="GO" id="GO:0005634">
    <property type="term" value="C:nucleus"/>
    <property type="evidence" value="ECO:0007669"/>
    <property type="project" value="UniProtKB-SubCell"/>
</dbReference>
<dbReference type="GO" id="GO:0005737">
    <property type="term" value="C:cytoplasm"/>
    <property type="evidence" value="ECO:0007669"/>
    <property type="project" value="UniProtKB-SubCell"/>
</dbReference>
<evidence type="ECO:0000256" key="5">
    <source>
        <dbReference type="ARBA" id="ARBA00022553"/>
    </source>
</evidence>
<dbReference type="GO" id="GO:0006355">
    <property type="term" value="P:regulation of DNA-templated transcription"/>
    <property type="evidence" value="ECO:0007669"/>
    <property type="project" value="InterPro"/>
</dbReference>
<evidence type="ECO:0000256" key="7">
    <source>
        <dbReference type="ARBA" id="ARBA00023015"/>
    </source>
</evidence>
<evidence type="ECO:0000313" key="12">
    <source>
        <dbReference type="EMBL" id="GMN57066.1"/>
    </source>
</evidence>
<keyword evidence="13" id="KW-1185">Reference proteome</keyword>
<evidence type="ECO:0000256" key="1">
    <source>
        <dbReference type="ARBA" id="ARBA00004123"/>
    </source>
</evidence>
<protein>
    <recommendedName>
        <fullName evidence="11">Zinc-finger domain-containing protein</fullName>
    </recommendedName>
</protein>
<evidence type="ECO:0000256" key="9">
    <source>
        <dbReference type="ARBA" id="ARBA00023242"/>
    </source>
</evidence>